<dbReference type="SUPFAM" id="SSF55811">
    <property type="entry name" value="Nudix"/>
    <property type="match status" value="1"/>
</dbReference>
<dbReference type="RefSeq" id="WP_167021992.1">
    <property type="nucleotide sequence ID" value="NZ_CP050177.1"/>
</dbReference>
<evidence type="ECO:0000259" key="5">
    <source>
        <dbReference type="PROSITE" id="PS51462"/>
    </source>
</evidence>
<feature type="domain" description="Nudix hydrolase" evidence="5">
    <location>
        <begin position="2"/>
        <end position="132"/>
    </location>
</feature>
<dbReference type="PANTHER" id="PTHR43046:SF16">
    <property type="entry name" value="ADP-RIBOSE PYROPHOSPHATASE YJHB-RELATED"/>
    <property type="match status" value="1"/>
</dbReference>
<comment type="similarity">
    <text evidence="2 4">Belongs to the Nudix hydrolase family.</text>
</comment>
<dbReference type="InterPro" id="IPR020084">
    <property type="entry name" value="NUDIX_hydrolase_CS"/>
</dbReference>
<organism evidence="6 7">
    <name type="scientific">Streptomyces liangshanensis</name>
    <dbReference type="NCBI Taxonomy" id="2717324"/>
    <lineage>
        <taxon>Bacteria</taxon>
        <taxon>Bacillati</taxon>
        <taxon>Actinomycetota</taxon>
        <taxon>Actinomycetes</taxon>
        <taxon>Kitasatosporales</taxon>
        <taxon>Streptomycetaceae</taxon>
        <taxon>Streptomyces</taxon>
    </lineage>
</organism>
<sequence>MSFRLAAYALCVERGSVLLVRHRSGNWSLPGGKVEHAEDPFDAVVREVAEETGCEAVVERLLGVDSRVIPAAVTHAGTEHQNVGVFYQVRLVSGELRPEPDGETTGSVWTPIPDVARLRRSSLVDIGLALVREAPATGHVAAVPVGGLVQY</sequence>
<dbReference type="CDD" id="cd02883">
    <property type="entry name" value="NUDIX_Hydrolase"/>
    <property type="match status" value="1"/>
</dbReference>
<name>A0A6G9GRN0_9ACTN</name>
<dbReference type="PROSITE" id="PS00893">
    <property type="entry name" value="NUDIX_BOX"/>
    <property type="match status" value="1"/>
</dbReference>
<gene>
    <name evidence="6" type="ORF">HA039_00100</name>
</gene>
<evidence type="ECO:0000313" key="7">
    <source>
        <dbReference type="Proteomes" id="UP000501179"/>
    </source>
</evidence>
<protein>
    <submittedName>
        <fullName evidence="6">NUDIX domain-containing protein</fullName>
    </submittedName>
</protein>
<dbReference type="GO" id="GO:0016787">
    <property type="term" value="F:hydrolase activity"/>
    <property type="evidence" value="ECO:0007669"/>
    <property type="project" value="UniProtKB-KW"/>
</dbReference>
<dbReference type="PRINTS" id="PR00502">
    <property type="entry name" value="NUDIXFAMILY"/>
</dbReference>
<evidence type="ECO:0000256" key="3">
    <source>
        <dbReference type="ARBA" id="ARBA00022801"/>
    </source>
</evidence>
<evidence type="ECO:0000256" key="2">
    <source>
        <dbReference type="ARBA" id="ARBA00005582"/>
    </source>
</evidence>
<dbReference type="InterPro" id="IPR020476">
    <property type="entry name" value="Nudix_hydrolase"/>
</dbReference>
<dbReference type="PROSITE" id="PS51462">
    <property type="entry name" value="NUDIX"/>
    <property type="match status" value="1"/>
</dbReference>
<dbReference type="Proteomes" id="UP000501179">
    <property type="component" value="Chromosome"/>
</dbReference>
<proteinExistence type="inferred from homology"/>
<dbReference type="InterPro" id="IPR000086">
    <property type="entry name" value="NUDIX_hydrolase_dom"/>
</dbReference>
<evidence type="ECO:0000256" key="1">
    <source>
        <dbReference type="ARBA" id="ARBA00001946"/>
    </source>
</evidence>
<dbReference type="KEGG" id="slia:HA039_00100"/>
<dbReference type="EMBL" id="CP050177">
    <property type="protein sequence ID" value="QIQ00913.1"/>
    <property type="molecule type" value="Genomic_DNA"/>
</dbReference>
<comment type="cofactor">
    <cofactor evidence="1">
        <name>Mg(2+)</name>
        <dbReference type="ChEBI" id="CHEBI:18420"/>
    </cofactor>
</comment>
<dbReference type="PANTHER" id="PTHR43046">
    <property type="entry name" value="GDP-MANNOSE MANNOSYL HYDROLASE"/>
    <property type="match status" value="1"/>
</dbReference>
<keyword evidence="3 4" id="KW-0378">Hydrolase</keyword>
<dbReference type="Pfam" id="PF00293">
    <property type="entry name" value="NUDIX"/>
    <property type="match status" value="1"/>
</dbReference>
<keyword evidence="7" id="KW-1185">Reference proteome</keyword>
<dbReference type="AlphaFoldDB" id="A0A6G9GRN0"/>
<accession>A0A6G9GRN0</accession>
<dbReference type="Gene3D" id="3.90.79.10">
    <property type="entry name" value="Nucleoside Triphosphate Pyrophosphohydrolase"/>
    <property type="match status" value="1"/>
</dbReference>
<evidence type="ECO:0000313" key="6">
    <source>
        <dbReference type="EMBL" id="QIQ00913.1"/>
    </source>
</evidence>
<evidence type="ECO:0000256" key="4">
    <source>
        <dbReference type="RuleBase" id="RU003476"/>
    </source>
</evidence>
<reference evidence="6 7" key="1">
    <citation type="submission" date="2020-03" db="EMBL/GenBank/DDBJ databases">
        <title>A novel species.</title>
        <authorList>
            <person name="Gao J."/>
        </authorList>
    </citation>
    <scope>NUCLEOTIDE SEQUENCE [LARGE SCALE GENOMIC DNA]</scope>
    <source>
        <strain evidence="6 7">QMT-12</strain>
    </source>
</reference>
<dbReference type="InterPro" id="IPR015797">
    <property type="entry name" value="NUDIX_hydrolase-like_dom_sf"/>
</dbReference>